<evidence type="ECO:0000313" key="2">
    <source>
        <dbReference type="EMBL" id="NOH34148.1"/>
    </source>
</evidence>
<proteinExistence type="predicted"/>
<dbReference type="AlphaFoldDB" id="A0A7Y4DS51"/>
<accession>A0A7Y4DS51</accession>
<dbReference type="EMBL" id="VTXW01000010">
    <property type="protein sequence ID" value="NOH34148.1"/>
    <property type="molecule type" value="Genomic_DNA"/>
</dbReference>
<keyword evidence="1" id="KW-0812">Transmembrane</keyword>
<feature type="transmembrane region" description="Helical" evidence="1">
    <location>
        <begin position="204"/>
        <end position="222"/>
    </location>
</feature>
<dbReference type="RefSeq" id="WP_171367941.1">
    <property type="nucleotide sequence ID" value="NZ_VTXW01000010.1"/>
</dbReference>
<evidence type="ECO:0000313" key="3">
    <source>
        <dbReference type="Proteomes" id="UP000525336"/>
    </source>
</evidence>
<dbReference type="Proteomes" id="UP000525336">
    <property type="component" value="Unassembled WGS sequence"/>
</dbReference>
<keyword evidence="1" id="KW-0472">Membrane</keyword>
<organism evidence="2 3">
    <name type="scientific">Vibrio chagasii</name>
    <dbReference type="NCBI Taxonomy" id="170679"/>
    <lineage>
        <taxon>Bacteria</taxon>
        <taxon>Pseudomonadati</taxon>
        <taxon>Pseudomonadota</taxon>
        <taxon>Gammaproteobacteria</taxon>
        <taxon>Vibrionales</taxon>
        <taxon>Vibrionaceae</taxon>
        <taxon>Vibrio</taxon>
    </lineage>
</organism>
<reference evidence="2 3" key="1">
    <citation type="submission" date="2019-09" db="EMBL/GenBank/DDBJ databases">
        <title>Draft genome sequencing and comparative genomics of hatchery-associated Vibrios.</title>
        <authorList>
            <person name="Kehlet-Delgado H."/>
            <person name="Mueller R.S."/>
        </authorList>
    </citation>
    <scope>NUCLEOTIDE SEQUENCE [LARGE SCALE GENOMIC DNA]</scope>
    <source>
        <strain evidence="2 3">00-90-10</strain>
    </source>
</reference>
<feature type="transmembrane region" description="Helical" evidence="1">
    <location>
        <begin position="83"/>
        <end position="103"/>
    </location>
</feature>
<keyword evidence="1" id="KW-1133">Transmembrane helix</keyword>
<protein>
    <submittedName>
        <fullName evidence="2">Uncharacterized protein</fullName>
    </submittedName>
</protein>
<gene>
    <name evidence="2" type="ORF">F0245_12365</name>
</gene>
<evidence type="ECO:0000256" key="1">
    <source>
        <dbReference type="SAM" id="Phobius"/>
    </source>
</evidence>
<comment type="caution">
    <text evidence="2">The sequence shown here is derived from an EMBL/GenBank/DDBJ whole genome shotgun (WGS) entry which is preliminary data.</text>
</comment>
<sequence>MMKLLNTAWLDLKEKVLFSFEILQLYRIEVNASILEVSMFRFMSKFVNVLIMYLPIKVLLAISDTSSIKVFFSYELDVKTYSAILFAVTIGLYLFHTIVQIYIAKKFAHQKNNNIINGDVYESKGKKYTSRFLKASFDIYLNNVACYMNIVVMIILFYFLSLEFTLVFILSIFLFSCFTEMFIFNSEYSIIKNSAMSKKQALTILSSFFYLFIFFGLFFVYIKYEIPIHSAILILLFSRVSNSSVRELFVTLDQLNYNFKKYNNE</sequence>
<feature type="transmembrane region" description="Helical" evidence="1">
    <location>
        <begin position="166"/>
        <end position="184"/>
    </location>
</feature>
<feature type="transmembrane region" description="Helical" evidence="1">
    <location>
        <begin position="46"/>
        <end position="63"/>
    </location>
</feature>
<name>A0A7Y4DS51_9VIBR</name>
<feature type="transmembrane region" description="Helical" evidence="1">
    <location>
        <begin position="139"/>
        <end position="160"/>
    </location>
</feature>